<accession>I5BXU9</accession>
<dbReference type="Gene3D" id="2.40.10.120">
    <property type="match status" value="1"/>
</dbReference>
<evidence type="ECO:0000256" key="1">
    <source>
        <dbReference type="ARBA" id="ARBA00022670"/>
    </source>
</evidence>
<dbReference type="GO" id="GO:0006508">
    <property type="term" value="P:proteolysis"/>
    <property type="evidence" value="ECO:0007669"/>
    <property type="project" value="UniProtKB-KW"/>
</dbReference>
<dbReference type="Proteomes" id="UP000005551">
    <property type="component" value="Unassembled WGS sequence"/>
</dbReference>
<keyword evidence="1" id="KW-0645">Protease</keyword>
<name>I5BXU9_9BACT</name>
<dbReference type="SUPFAM" id="SSF50494">
    <property type="entry name" value="Trypsin-like serine proteases"/>
    <property type="match status" value="1"/>
</dbReference>
<dbReference type="GO" id="GO:0004252">
    <property type="term" value="F:serine-type endopeptidase activity"/>
    <property type="evidence" value="ECO:0007669"/>
    <property type="project" value="InterPro"/>
</dbReference>
<dbReference type="EMBL" id="AJYA01000043">
    <property type="protein sequence ID" value="EIM74401.1"/>
    <property type="molecule type" value="Genomic_DNA"/>
</dbReference>
<sequence>MRKIKKLTLLFFTTFFISESFSQILREGFDNNLNGWQIENKDKKERASISNGRYNLKVLDKTNWHYFSLPKIEDKKEFLIETLITKMPRDINYQKVNIDQAIDFLRTRNYRNKHMKATYNGLLEFKQIQDKGGRIDFSPKGSYQIHFLSGNYYTENTAHAAGFISDYLSDLTYDDSLYGLLWGGNQNSNLFAFNIIPEFQMFQVISLINGTWTNIIDFTTSYSIKKGNSTNKLSILKGDYNWHFLINDQAVGKVPAQQFFGKELGFFVGPETNISVDYLNFLYKEEDSSPIENKAVNGSTFSSSGSGFLISEKGYFVTNYHVIEDAKEVWIDSKINGVTKSSKAKVVLVDKNNDLAILKIEGLYNLPRPVFGFNQGVIDVGTSVFAMGYPLLGYMGDEVKITDGIISSRTGYQGDVSSYQISAPIQPGNSGEHCLINLGIL</sequence>
<dbReference type="InterPro" id="IPR051201">
    <property type="entry name" value="Chloro_Bact_Ser_Proteases"/>
</dbReference>
<evidence type="ECO:0000313" key="3">
    <source>
        <dbReference type="EMBL" id="EIM74401.1"/>
    </source>
</evidence>
<proteinExistence type="predicted"/>
<evidence type="ECO:0000313" key="4">
    <source>
        <dbReference type="Proteomes" id="UP000005551"/>
    </source>
</evidence>
<dbReference type="AlphaFoldDB" id="I5BXU9"/>
<dbReference type="PANTHER" id="PTHR43343">
    <property type="entry name" value="PEPTIDASE S12"/>
    <property type="match status" value="1"/>
</dbReference>
<keyword evidence="4" id="KW-1185">Reference proteome</keyword>
<dbReference type="RefSeq" id="WP_009056630.1">
    <property type="nucleotide sequence ID" value="NZ_AJYA01000043.1"/>
</dbReference>
<dbReference type="STRING" id="1189621.A3SI_16120"/>
<keyword evidence="2" id="KW-0378">Hydrolase</keyword>
<dbReference type="Pfam" id="PF13365">
    <property type="entry name" value="Trypsin_2"/>
    <property type="match status" value="1"/>
</dbReference>
<protein>
    <submittedName>
        <fullName evidence="3">Peptidase S1 and S6 chymotrypsin/Hap</fullName>
    </submittedName>
</protein>
<reference evidence="3 4" key="1">
    <citation type="submission" date="2012-05" db="EMBL/GenBank/DDBJ databases">
        <title>Genome sequence of Nitritalea halalkaliphila LW7.</title>
        <authorList>
            <person name="Jangir P.K."/>
            <person name="Singh A."/>
            <person name="Shivaji S."/>
            <person name="Sharma R."/>
        </authorList>
    </citation>
    <scope>NUCLEOTIDE SEQUENCE [LARGE SCALE GENOMIC DNA]</scope>
    <source>
        <strain evidence="3 4">LW7</strain>
    </source>
</reference>
<organism evidence="3 4">
    <name type="scientific">Nitritalea halalkaliphila LW7</name>
    <dbReference type="NCBI Taxonomy" id="1189621"/>
    <lineage>
        <taxon>Bacteria</taxon>
        <taxon>Pseudomonadati</taxon>
        <taxon>Bacteroidota</taxon>
        <taxon>Cytophagia</taxon>
        <taxon>Cytophagales</taxon>
        <taxon>Cyclobacteriaceae</taxon>
        <taxon>Nitritalea</taxon>
    </lineage>
</organism>
<evidence type="ECO:0000256" key="2">
    <source>
        <dbReference type="ARBA" id="ARBA00022801"/>
    </source>
</evidence>
<dbReference type="OrthoDB" id="9766361at2"/>
<comment type="caution">
    <text evidence="3">The sequence shown here is derived from an EMBL/GenBank/DDBJ whole genome shotgun (WGS) entry which is preliminary data.</text>
</comment>
<dbReference type="InterPro" id="IPR001940">
    <property type="entry name" value="Peptidase_S1C"/>
</dbReference>
<dbReference type="InterPro" id="IPR009003">
    <property type="entry name" value="Peptidase_S1_PA"/>
</dbReference>
<dbReference type="PRINTS" id="PR00834">
    <property type="entry name" value="PROTEASES2C"/>
</dbReference>
<dbReference type="PANTHER" id="PTHR43343:SF3">
    <property type="entry name" value="PROTEASE DO-LIKE 8, CHLOROPLASTIC"/>
    <property type="match status" value="1"/>
</dbReference>
<gene>
    <name evidence="3" type="ORF">A3SI_16120</name>
</gene>